<dbReference type="Proteomes" id="UP001205357">
    <property type="component" value="Unassembled WGS sequence"/>
</dbReference>
<organism evidence="1 2">
    <name type="scientific">Scandinavium hiltneri</name>
    <dbReference type="NCBI Taxonomy" id="2926519"/>
    <lineage>
        <taxon>Bacteria</taxon>
        <taxon>Pseudomonadati</taxon>
        <taxon>Pseudomonadota</taxon>
        <taxon>Gammaproteobacteria</taxon>
        <taxon>Enterobacterales</taxon>
        <taxon>Enterobacteriaceae</taxon>
        <taxon>Scandinavium</taxon>
    </lineage>
</organism>
<dbReference type="RefSeq" id="WP_258990334.1">
    <property type="nucleotide sequence ID" value="NZ_JALIGE010000076.1"/>
</dbReference>
<evidence type="ECO:0000313" key="1">
    <source>
        <dbReference type="EMBL" id="MCS2163803.1"/>
    </source>
</evidence>
<comment type="caution">
    <text evidence="1">The sequence shown here is derived from an EMBL/GenBank/DDBJ whole genome shotgun (WGS) entry which is preliminary data.</text>
</comment>
<evidence type="ECO:0000313" key="2">
    <source>
        <dbReference type="Proteomes" id="UP001205357"/>
    </source>
</evidence>
<name>A0ABT2E7D1_9ENTR</name>
<gene>
    <name evidence="1" type="ORF">MUU47_22275</name>
</gene>
<accession>A0ABT2E7D1</accession>
<protein>
    <submittedName>
        <fullName evidence="1">Uncharacterized protein</fullName>
    </submittedName>
</protein>
<keyword evidence="2" id="KW-1185">Reference proteome</keyword>
<dbReference type="EMBL" id="JALIGE010000076">
    <property type="protein sequence ID" value="MCS2163803.1"/>
    <property type="molecule type" value="Genomic_DNA"/>
</dbReference>
<reference evidence="1 2" key="1">
    <citation type="submission" date="2022-04" db="EMBL/GenBank/DDBJ databases">
        <title>Proposal of a three novel species of Scandinavium, Scandinavium hiltneri, Scandinavium manionii, Scandinavium tedordense.</title>
        <authorList>
            <person name="Maddock D.W."/>
            <person name="Brady C.L."/>
            <person name="Denman S."/>
            <person name="Arnold D."/>
        </authorList>
    </citation>
    <scope>NUCLEOTIDE SEQUENCE [LARGE SCALE GENOMIC DNA]</scope>
    <source>
        <strain evidence="1 2">H11S7</strain>
    </source>
</reference>
<proteinExistence type="predicted"/>
<sequence length="69" mass="7610">MAAANTYEVKQSACQKLKPEVIQRILAFSVAAASSAVRLNENERQEGKTKRTIAVQGAFCFCTSARWCK</sequence>